<sequence>GNKEATDQSHSSPDEYRGVTTVELMKREGSSLGLTISGGSDKDGKPRVSNLRPGGLAARSDQLNVGDYIKSVNGINLSKLRHDEIISLLKNIGERVVLEVEYELPSFVQNPSGVITKTIEVLLHKEGNSFGFVMRGGFHEDWRRSRPLVVTSVRPGGPADREGTLKAGDRVLSIDGMPLNRERHADALTMLMQSGQEALFLIEYDVSAVQQASGPLLVEIVKGPSACLGISLTTTLYRSKQVIIIDKIKPASVAERCGALHAGDVLLFIDGTSTEHCSLMEATQLLASALEILKLEILPASQSRLPIRPQDTGTSRRSPLAGGGFSPSSTATSGFSSQGSNTLPCPTAPIAPTSPRSSTGKRRNRKKDHKSSLSLSSSSVGPGGQVFHVETSEVVLRGDPLTGFGIQLQGGVFATETLSAPPVIRFIEPDSPAERCGLLQVGDRVLSINGIPTEEGTLEEAHQLLRDSALANKVTVEVEFDVAESVVPSSGTFHVKLPKRRGVELGITISASKKAGKPLIISDIKKGSIAHRTGTLEPGDRLLAIDSVRLENCTMEDAMHVLQQAEDMVKLRIQKDEDNIDELEMSGSIIYTVELKRYNGPLGITISGTEEPFDPIVISGLTKKGLAERTGAIHTGDRVLAINGVSLKGKPLSEAIHLLQVAGESVTLKIKKQADRIYSPFFKKSFWWGNDLSKRLERIPPPKKTKTKQKKPSTSQAALIGSAHLQSCRVALMFWFLHCRRFVSPPRCHGTLDKDDSFWSQALQDLETCGQSEILRELEVGSRRSSSISISLIFQVSIRKDLESRDFGFSVSDGLLEKGVYVNMIRPDGPADQAGLKPFDRILQVNRVRTRDLDCCLTVPLITEAGDRLDLVISRNPLAAADVELPGDCDEPSNSLLCFANYRTNSIAL</sequence>
<proteinExistence type="predicted"/>
<reference evidence="6" key="1">
    <citation type="submission" date="2025-08" db="UniProtKB">
        <authorList>
            <consortium name="Ensembl"/>
        </authorList>
    </citation>
    <scope>IDENTIFICATION</scope>
</reference>
<feature type="compositionally biased region" description="Basic residues" evidence="4">
    <location>
        <begin position="359"/>
        <end position="369"/>
    </location>
</feature>
<keyword evidence="7" id="KW-1185">Reference proteome</keyword>
<dbReference type="SUPFAM" id="SSF50156">
    <property type="entry name" value="PDZ domain-like"/>
    <property type="match status" value="7"/>
</dbReference>
<feature type="domain" description="PDZ" evidence="5">
    <location>
        <begin position="120"/>
        <end position="206"/>
    </location>
</feature>
<evidence type="ECO:0000313" key="7">
    <source>
        <dbReference type="Proteomes" id="UP000264800"/>
    </source>
</evidence>
<feature type="domain" description="PDZ" evidence="5">
    <location>
        <begin position="592"/>
        <end position="674"/>
    </location>
</feature>
<dbReference type="Ensembl" id="ENSKMAT00000023526.1">
    <property type="protein sequence ID" value="ENSKMAP00000023231.1"/>
    <property type="gene ID" value="ENSKMAG00000017202.1"/>
</dbReference>
<protein>
    <submittedName>
        <fullName evidence="6">Glutamate receptor interacting protein 2a</fullName>
    </submittedName>
</protein>
<evidence type="ECO:0000256" key="1">
    <source>
        <dbReference type="ARBA" id="ARBA00004496"/>
    </source>
</evidence>
<evidence type="ECO:0000259" key="5">
    <source>
        <dbReference type="PROSITE" id="PS50106"/>
    </source>
</evidence>
<dbReference type="GeneTree" id="ENSGT00940000155615"/>
<dbReference type="FunFam" id="2.30.42.10:FF:000025">
    <property type="entry name" value="Glutamate receptor interacting protein 1"/>
    <property type="match status" value="1"/>
</dbReference>
<dbReference type="InterPro" id="IPR041489">
    <property type="entry name" value="PDZ_6"/>
</dbReference>
<feature type="domain" description="PDZ" evidence="5">
    <location>
        <begin position="393"/>
        <end position="468"/>
    </location>
</feature>
<dbReference type="AlphaFoldDB" id="A0A3Q3B2U4"/>
<dbReference type="Gene3D" id="2.30.42.10">
    <property type="match status" value="7"/>
</dbReference>
<dbReference type="CDD" id="cd06685">
    <property type="entry name" value="PDZ7_GRIP1-2-like"/>
    <property type="match status" value="1"/>
</dbReference>
<dbReference type="GO" id="GO:0098887">
    <property type="term" value="P:neurotransmitter receptor transport, endosome to postsynaptic membrane"/>
    <property type="evidence" value="ECO:0007669"/>
    <property type="project" value="TreeGrafter"/>
</dbReference>
<dbReference type="Pfam" id="PF17820">
    <property type="entry name" value="PDZ_6"/>
    <property type="match status" value="1"/>
</dbReference>
<dbReference type="PROSITE" id="PS50106">
    <property type="entry name" value="PDZ"/>
    <property type="match status" value="7"/>
</dbReference>
<dbReference type="SMART" id="SM00228">
    <property type="entry name" value="PDZ"/>
    <property type="match status" value="7"/>
</dbReference>
<feature type="domain" description="PDZ" evidence="5">
    <location>
        <begin position="21"/>
        <end position="104"/>
    </location>
</feature>
<feature type="compositionally biased region" description="Low complexity" evidence="4">
    <location>
        <begin position="326"/>
        <end position="340"/>
    </location>
</feature>
<accession>A0A3Q3B2U4</accession>
<name>A0A3Q3B2U4_KRYMA</name>
<reference evidence="6" key="2">
    <citation type="submission" date="2025-09" db="UniProtKB">
        <authorList>
            <consortium name="Ensembl"/>
        </authorList>
    </citation>
    <scope>IDENTIFICATION</scope>
</reference>
<dbReference type="CDD" id="cd06681">
    <property type="entry name" value="PDZ2_GRIP1-2-like"/>
    <property type="match status" value="1"/>
</dbReference>
<dbReference type="PANTHER" id="PTHR46227">
    <property type="entry name" value="GLUTAMATE RECEPTOR-INTERACTING PROTEIN GRIP"/>
    <property type="match status" value="1"/>
</dbReference>
<dbReference type="InterPro" id="IPR001478">
    <property type="entry name" value="PDZ"/>
</dbReference>
<feature type="domain" description="PDZ" evidence="5">
    <location>
        <begin position="494"/>
        <end position="577"/>
    </location>
</feature>
<organism evidence="6 7">
    <name type="scientific">Kryptolebias marmoratus</name>
    <name type="common">Mangrove killifish</name>
    <name type="synonym">Rivulus marmoratus</name>
    <dbReference type="NCBI Taxonomy" id="37003"/>
    <lineage>
        <taxon>Eukaryota</taxon>
        <taxon>Metazoa</taxon>
        <taxon>Chordata</taxon>
        <taxon>Craniata</taxon>
        <taxon>Vertebrata</taxon>
        <taxon>Euteleostomi</taxon>
        <taxon>Actinopterygii</taxon>
        <taxon>Neopterygii</taxon>
        <taxon>Teleostei</taxon>
        <taxon>Neoteleostei</taxon>
        <taxon>Acanthomorphata</taxon>
        <taxon>Ovalentaria</taxon>
        <taxon>Atherinomorphae</taxon>
        <taxon>Cyprinodontiformes</taxon>
        <taxon>Rivulidae</taxon>
        <taxon>Kryptolebias</taxon>
    </lineage>
</organism>
<comment type="subcellular location">
    <subcellularLocation>
        <location evidence="1">Cytoplasm</location>
    </subcellularLocation>
</comment>
<dbReference type="FunFam" id="2.30.42.10:FF:000034">
    <property type="entry name" value="Glutamate receptor interacting protein 1"/>
    <property type="match status" value="1"/>
</dbReference>
<feature type="domain" description="PDZ" evidence="5">
    <location>
        <begin position="217"/>
        <end position="301"/>
    </location>
</feature>
<dbReference type="STRING" id="37003.ENSKMAP00000023231"/>
<evidence type="ECO:0000313" key="6">
    <source>
        <dbReference type="Ensembl" id="ENSKMAP00000023231.1"/>
    </source>
</evidence>
<feature type="region of interest" description="Disordered" evidence="4">
    <location>
        <begin position="304"/>
        <end position="384"/>
    </location>
</feature>
<feature type="domain" description="PDZ" evidence="5">
    <location>
        <begin position="795"/>
        <end position="877"/>
    </location>
</feature>
<dbReference type="FunFam" id="2.30.42.10:FF:000023">
    <property type="entry name" value="Glutamate receptor interacting protein 1"/>
    <property type="match status" value="1"/>
</dbReference>
<dbReference type="PANTHER" id="PTHR46227:SF5">
    <property type="entry name" value="GLUTAMATE RECEPTOR INTERACTING PROTEIN 2 ISOFORM X1"/>
    <property type="match status" value="1"/>
</dbReference>
<dbReference type="Proteomes" id="UP000264800">
    <property type="component" value="Unplaced"/>
</dbReference>
<dbReference type="FunFam" id="2.30.42.10:FF:000031">
    <property type="entry name" value="Glutamate receptor interacting protein 1"/>
    <property type="match status" value="1"/>
</dbReference>
<dbReference type="CDD" id="cd06684">
    <property type="entry name" value="PDZ3_GRIP1-2-like"/>
    <property type="match status" value="1"/>
</dbReference>
<feature type="region of interest" description="Disordered" evidence="4">
    <location>
        <begin position="32"/>
        <end position="55"/>
    </location>
</feature>
<dbReference type="FunFam" id="2.30.42.10:FF:000022">
    <property type="entry name" value="Glutamate receptor interacting protein 1"/>
    <property type="match status" value="1"/>
</dbReference>
<dbReference type="CDD" id="cd06687">
    <property type="entry name" value="PDZ1_GRIP1-2-like"/>
    <property type="match status" value="1"/>
</dbReference>
<dbReference type="Pfam" id="PF00595">
    <property type="entry name" value="PDZ"/>
    <property type="match status" value="6"/>
</dbReference>
<dbReference type="InterPro" id="IPR036034">
    <property type="entry name" value="PDZ_sf"/>
</dbReference>
<keyword evidence="2" id="KW-0963">Cytoplasm</keyword>
<dbReference type="FunFam" id="2.30.42.10:FF:000035">
    <property type="entry name" value="Glutamate receptor interacting protein 1"/>
    <property type="match status" value="1"/>
</dbReference>
<dbReference type="CDD" id="cd06686">
    <property type="entry name" value="PDZ4_GRIP1-2-like"/>
    <property type="match status" value="1"/>
</dbReference>
<dbReference type="GO" id="GO:0005737">
    <property type="term" value="C:cytoplasm"/>
    <property type="evidence" value="ECO:0007669"/>
    <property type="project" value="UniProtKB-SubCell"/>
</dbReference>
<dbReference type="FunFam" id="2.30.42.10:FF:000021">
    <property type="entry name" value="Glutamate receptor interacting protein 1"/>
    <property type="match status" value="1"/>
</dbReference>
<dbReference type="OMA" id="FANYRTN"/>
<evidence type="ECO:0000256" key="2">
    <source>
        <dbReference type="ARBA" id="ARBA00022490"/>
    </source>
</evidence>
<evidence type="ECO:0000256" key="3">
    <source>
        <dbReference type="ARBA" id="ARBA00022737"/>
    </source>
</evidence>
<dbReference type="CDD" id="cd06683">
    <property type="entry name" value="PDZ6_GRIP1-2-like"/>
    <property type="match status" value="1"/>
</dbReference>
<evidence type="ECO:0000256" key="4">
    <source>
        <dbReference type="SAM" id="MobiDB-lite"/>
    </source>
</evidence>
<dbReference type="InterPro" id="IPR043545">
    <property type="entry name" value="GRIP1/2"/>
</dbReference>
<keyword evidence="3" id="KW-0677">Repeat</keyword>
<dbReference type="CDD" id="cd06682">
    <property type="entry name" value="PDZ5_GRIP1-2-like"/>
    <property type="match status" value="1"/>
</dbReference>